<evidence type="ECO:0000256" key="1">
    <source>
        <dbReference type="ARBA" id="ARBA00001933"/>
    </source>
</evidence>
<dbReference type="Gene3D" id="3.90.1150.10">
    <property type="entry name" value="Aspartate Aminotransferase, domain 1"/>
    <property type="match status" value="1"/>
</dbReference>
<protein>
    <submittedName>
        <fullName evidence="4">Cysteine desulfurase</fullName>
    </submittedName>
</protein>
<keyword evidence="5" id="KW-1185">Reference proteome</keyword>
<evidence type="ECO:0000256" key="2">
    <source>
        <dbReference type="ARBA" id="ARBA00022898"/>
    </source>
</evidence>
<dbReference type="STRING" id="570947.SAMN05421687_107114"/>
<dbReference type="PANTHER" id="PTHR11601:SF50">
    <property type="entry name" value="CYSTEINE DESULFURASE ISCS 2-RELATED"/>
    <property type="match status" value="1"/>
</dbReference>
<dbReference type="InterPro" id="IPR015422">
    <property type="entry name" value="PyrdxlP-dep_Trfase_small"/>
</dbReference>
<dbReference type="AlphaFoldDB" id="A0A1N7JRL0"/>
<dbReference type="EMBL" id="FTOC01000007">
    <property type="protein sequence ID" value="SIS51992.1"/>
    <property type="molecule type" value="Genomic_DNA"/>
</dbReference>
<organism evidence="4 5">
    <name type="scientific">Salimicrobium flavidum</name>
    <dbReference type="NCBI Taxonomy" id="570947"/>
    <lineage>
        <taxon>Bacteria</taxon>
        <taxon>Bacillati</taxon>
        <taxon>Bacillota</taxon>
        <taxon>Bacilli</taxon>
        <taxon>Bacillales</taxon>
        <taxon>Bacillaceae</taxon>
        <taxon>Salimicrobium</taxon>
    </lineage>
</organism>
<dbReference type="InterPro" id="IPR016454">
    <property type="entry name" value="Cysteine_dSase"/>
</dbReference>
<dbReference type="PIRSF" id="PIRSF005572">
    <property type="entry name" value="NifS"/>
    <property type="match status" value="1"/>
</dbReference>
<dbReference type="PANTHER" id="PTHR11601">
    <property type="entry name" value="CYSTEINE DESULFURYLASE FAMILY MEMBER"/>
    <property type="match status" value="1"/>
</dbReference>
<dbReference type="RefSeq" id="WP_076559504.1">
    <property type="nucleotide sequence ID" value="NZ_FTOC01000007.1"/>
</dbReference>
<dbReference type="Proteomes" id="UP000187608">
    <property type="component" value="Unassembled WGS sequence"/>
</dbReference>
<proteinExistence type="predicted"/>
<dbReference type="GO" id="GO:0003824">
    <property type="term" value="F:catalytic activity"/>
    <property type="evidence" value="ECO:0007669"/>
    <property type="project" value="UniProtKB-ARBA"/>
</dbReference>
<dbReference type="InterPro" id="IPR000192">
    <property type="entry name" value="Aminotrans_V_dom"/>
</dbReference>
<dbReference type="InterPro" id="IPR015424">
    <property type="entry name" value="PyrdxlP-dep_Trfase"/>
</dbReference>
<reference evidence="5" key="1">
    <citation type="submission" date="2017-01" db="EMBL/GenBank/DDBJ databases">
        <authorList>
            <person name="Varghese N."/>
            <person name="Submissions S."/>
        </authorList>
    </citation>
    <scope>NUCLEOTIDE SEQUENCE [LARGE SCALE GENOMIC DNA]</scope>
    <source>
        <strain evidence="5">DSM 23127</strain>
    </source>
</reference>
<evidence type="ECO:0000313" key="4">
    <source>
        <dbReference type="EMBL" id="SIS51992.1"/>
    </source>
</evidence>
<dbReference type="Pfam" id="PF00266">
    <property type="entry name" value="Aminotran_5"/>
    <property type="match status" value="1"/>
</dbReference>
<keyword evidence="2" id="KW-0663">Pyridoxal phosphate</keyword>
<dbReference type="SUPFAM" id="SSF53383">
    <property type="entry name" value="PLP-dependent transferases"/>
    <property type="match status" value="1"/>
</dbReference>
<evidence type="ECO:0000313" key="5">
    <source>
        <dbReference type="Proteomes" id="UP000187608"/>
    </source>
</evidence>
<name>A0A1N7JRL0_9BACI</name>
<dbReference type="Gene3D" id="3.40.640.10">
    <property type="entry name" value="Type I PLP-dependent aspartate aminotransferase-like (Major domain)"/>
    <property type="match status" value="1"/>
</dbReference>
<dbReference type="InterPro" id="IPR015421">
    <property type="entry name" value="PyrdxlP-dep_Trfase_major"/>
</dbReference>
<dbReference type="OrthoDB" id="9808002at2"/>
<comment type="cofactor">
    <cofactor evidence="1">
        <name>pyridoxal 5'-phosphate</name>
        <dbReference type="ChEBI" id="CHEBI:597326"/>
    </cofactor>
</comment>
<sequence>MIYLDNSATTQPFLGVLDTYTQTAERFYANPSSIHSLGGEAERLLEASRQRALSLLGVEEGTFLFTSGGTESNNLAIKGTALMHMSRGKHMITTKIEHPSVLESFQALESFGFEITYLDVDEYGRVKPEEVEQALREDTTLVSIMSVNNELGTVQPIEKIAEVLRPYPKLYFHVDHIQGYGKIDIPFEKTKVDLCSISGHKIHGLKGTGALYKRDHVHLFPLHHGGGQEKDLRPGTENLPGVVAFTKAMRMIEETKTEKRFTLHEHRDYVYNELEKMDGITVNSPKDGAPHIVNFSMPGYKPEVVIHALSERDIYISTKSACSSRAPDKSAVLEACRVKEEIATSALRVSLSYSTTMDELQSFLEALKEVRDSLIKTSEV</sequence>
<gene>
    <name evidence="4" type="ORF">SAMN05421687_107114</name>
</gene>
<accession>A0A1N7JRL0</accession>
<evidence type="ECO:0000259" key="3">
    <source>
        <dbReference type="Pfam" id="PF00266"/>
    </source>
</evidence>
<feature type="domain" description="Aminotransferase class V" evidence="3">
    <location>
        <begin position="2"/>
        <end position="363"/>
    </location>
</feature>